<dbReference type="GO" id="GO:0004930">
    <property type="term" value="F:G protein-coupled receptor activity"/>
    <property type="evidence" value="ECO:0007669"/>
    <property type="project" value="InterPro"/>
</dbReference>
<dbReference type="PRINTS" id="PR00249">
    <property type="entry name" value="GPCRSECRETIN"/>
</dbReference>
<dbReference type="FunFam" id="1.20.1070.10:FF:000058">
    <property type="entry name" value="Adhesion G protein-coupled receptor F5"/>
    <property type="match status" value="1"/>
</dbReference>
<evidence type="ECO:0000256" key="3">
    <source>
        <dbReference type="ARBA" id="ARBA00022692"/>
    </source>
</evidence>
<keyword evidence="6" id="KW-1015">Disulfide bond</keyword>
<dbReference type="PROSITE" id="PS50261">
    <property type="entry name" value="G_PROTEIN_RECEP_F2_4"/>
    <property type="match status" value="1"/>
</dbReference>
<evidence type="ECO:0000256" key="2">
    <source>
        <dbReference type="ARBA" id="ARBA00007343"/>
    </source>
</evidence>
<feature type="domain" description="G-protein coupled receptors family 2 profile 2" evidence="10">
    <location>
        <begin position="1"/>
        <end position="196"/>
    </location>
</feature>
<evidence type="ECO:0000256" key="9">
    <source>
        <dbReference type="SAM" id="Phobius"/>
    </source>
</evidence>
<evidence type="ECO:0000256" key="6">
    <source>
        <dbReference type="ARBA" id="ARBA00023157"/>
    </source>
</evidence>
<evidence type="ECO:0000256" key="1">
    <source>
        <dbReference type="ARBA" id="ARBA00004141"/>
    </source>
</evidence>
<dbReference type="GO" id="GO:0005886">
    <property type="term" value="C:plasma membrane"/>
    <property type="evidence" value="ECO:0007669"/>
    <property type="project" value="TreeGrafter"/>
</dbReference>
<dbReference type="GO" id="GO:0007166">
    <property type="term" value="P:cell surface receptor signaling pathway"/>
    <property type="evidence" value="ECO:0007669"/>
    <property type="project" value="InterPro"/>
</dbReference>
<proteinExistence type="inferred from homology"/>
<feature type="region of interest" description="Disordered" evidence="8">
    <location>
        <begin position="223"/>
        <end position="246"/>
    </location>
</feature>
<protein>
    <submittedName>
        <fullName evidence="12">G_PROTEIN_RECEP_F2_4 domain-containing protein</fullName>
    </submittedName>
</protein>
<evidence type="ECO:0000256" key="5">
    <source>
        <dbReference type="ARBA" id="ARBA00023136"/>
    </source>
</evidence>
<reference evidence="12" key="1">
    <citation type="submission" date="2017-02" db="UniProtKB">
        <authorList>
            <consortium name="WormBaseParasite"/>
        </authorList>
    </citation>
    <scope>IDENTIFICATION</scope>
</reference>
<feature type="transmembrane region" description="Helical" evidence="9">
    <location>
        <begin position="16"/>
        <end position="40"/>
    </location>
</feature>
<evidence type="ECO:0000256" key="8">
    <source>
        <dbReference type="SAM" id="MobiDB-lite"/>
    </source>
</evidence>
<feature type="transmembrane region" description="Helical" evidence="9">
    <location>
        <begin position="101"/>
        <end position="127"/>
    </location>
</feature>
<organism evidence="11 12">
    <name type="scientific">Dracunculus medinensis</name>
    <name type="common">Guinea worm</name>
    <dbReference type="NCBI Taxonomy" id="318479"/>
    <lineage>
        <taxon>Eukaryota</taxon>
        <taxon>Metazoa</taxon>
        <taxon>Ecdysozoa</taxon>
        <taxon>Nematoda</taxon>
        <taxon>Chromadorea</taxon>
        <taxon>Rhabditida</taxon>
        <taxon>Spirurina</taxon>
        <taxon>Dracunculoidea</taxon>
        <taxon>Dracunculidae</taxon>
        <taxon>Dracunculus</taxon>
    </lineage>
</organism>
<feature type="transmembrane region" description="Helical" evidence="9">
    <location>
        <begin position="61"/>
        <end position="81"/>
    </location>
</feature>
<evidence type="ECO:0000256" key="7">
    <source>
        <dbReference type="ARBA" id="ARBA00023180"/>
    </source>
</evidence>
<feature type="transmembrane region" description="Helical" evidence="9">
    <location>
        <begin position="148"/>
        <end position="166"/>
    </location>
</feature>
<dbReference type="AlphaFoldDB" id="A0A0N4UN69"/>
<evidence type="ECO:0000313" key="12">
    <source>
        <dbReference type="WBParaSite" id="DME_0000933701-mRNA-1"/>
    </source>
</evidence>
<comment type="similarity">
    <text evidence="2">Belongs to the G-protein coupled receptor 2 family. Adhesion G-protein coupled receptor (ADGR) subfamily.</text>
</comment>
<dbReference type="PANTHER" id="PTHR12011:SF347">
    <property type="entry name" value="FI21270P1-RELATED"/>
    <property type="match status" value="1"/>
</dbReference>
<dbReference type="Proteomes" id="UP000038040">
    <property type="component" value="Unplaced"/>
</dbReference>
<keyword evidence="3 9" id="KW-0812">Transmembrane</keyword>
<dbReference type="InterPro" id="IPR017981">
    <property type="entry name" value="GPCR_2-like_7TM"/>
</dbReference>
<keyword evidence="5 9" id="KW-0472">Membrane</keyword>
<dbReference type="InterPro" id="IPR000832">
    <property type="entry name" value="GPCR_2_secretin-like"/>
</dbReference>
<dbReference type="Gene3D" id="1.20.1070.10">
    <property type="entry name" value="Rhodopsin 7-helix transmembrane proteins"/>
    <property type="match status" value="1"/>
</dbReference>
<dbReference type="Pfam" id="PF00002">
    <property type="entry name" value="7tm_2"/>
    <property type="match status" value="1"/>
</dbReference>
<evidence type="ECO:0000313" key="11">
    <source>
        <dbReference type="Proteomes" id="UP000038040"/>
    </source>
</evidence>
<keyword evidence="7" id="KW-0325">Glycoprotein</keyword>
<accession>A0A0N4UN69</accession>
<comment type="subcellular location">
    <subcellularLocation>
        <location evidence="1">Membrane</location>
        <topology evidence="1">Multi-pass membrane protein</topology>
    </subcellularLocation>
</comment>
<evidence type="ECO:0000259" key="10">
    <source>
        <dbReference type="PROSITE" id="PS50261"/>
    </source>
</evidence>
<name>A0A0N4UN69_DRAME</name>
<evidence type="ECO:0000256" key="4">
    <source>
        <dbReference type="ARBA" id="ARBA00022989"/>
    </source>
</evidence>
<keyword evidence="4 9" id="KW-1133">Transmembrane helix</keyword>
<feature type="transmembrane region" description="Helical" evidence="9">
    <location>
        <begin position="172"/>
        <end position="195"/>
    </location>
</feature>
<dbReference type="WBParaSite" id="DME_0000933701-mRNA-1">
    <property type="protein sequence ID" value="DME_0000933701-mRNA-1"/>
    <property type="gene ID" value="DME_0000933701"/>
</dbReference>
<dbReference type="PANTHER" id="PTHR12011">
    <property type="entry name" value="ADHESION G-PROTEIN COUPLED RECEPTOR"/>
    <property type="match status" value="1"/>
</dbReference>
<sequence length="284" mass="31515">LLAELIFLFGIDATRVRILCSFIAIALHYLFLSAFCWMLLEGYQLYLMLIQVFETDETKIFLYYLFGYGFSAIIVAISAGISFENYGTINYCWLNAETPIIWSFVGPISFIIFANLIFLFAALKAVLSVKNSAVSRSMRIFGWLKGSTMLLCLLGITWTFGYLMAIAPAKTIFAYIFTLLNCLQGVFIFIFHVVMNEKVGTTVVRSIKTCICGCDNSNIGSNISSQPSKGDSHPSSNSTGLNSPGNKSLTPQDAPLFTFTASSNYLRGKKHASMSKFHANIENL</sequence>